<dbReference type="RefSeq" id="WP_166330546.1">
    <property type="nucleotide sequence ID" value="NZ_CP049933.1"/>
</dbReference>
<dbReference type="Proteomes" id="UP000503441">
    <property type="component" value="Chromosome"/>
</dbReference>
<accession>A0ABX6JWL8</accession>
<evidence type="ECO:0000313" key="3">
    <source>
        <dbReference type="Proteomes" id="UP000503441"/>
    </source>
</evidence>
<evidence type="ECO:0000256" key="1">
    <source>
        <dbReference type="SAM" id="MobiDB-lite"/>
    </source>
</evidence>
<protein>
    <submittedName>
        <fullName evidence="2">Uncharacterized protein</fullName>
    </submittedName>
</protein>
<gene>
    <name evidence="2" type="ORF">G7066_08900</name>
</gene>
<proteinExistence type="predicted"/>
<evidence type="ECO:0000313" key="2">
    <source>
        <dbReference type="EMBL" id="QIM18699.1"/>
    </source>
</evidence>
<feature type="region of interest" description="Disordered" evidence="1">
    <location>
        <begin position="98"/>
        <end position="118"/>
    </location>
</feature>
<sequence length="188" mass="19703">MKPRQAPTVQRETTPKVPVQFPLVEMRVNDDGTMSVRLDGALYTPPPHAPSFRRESFSGVLDAITARLASPVKVVVSECDGTTFTDIVIPRQRPVASANTVAEPSPPPSDFSAPPSGAVSPVVPPVPVTGSGFLAGEDVAIAVIVSHCGVSPNGQVTALIPPEFFPHLQNLLLIGRISGTIQQPKAAS</sequence>
<keyword evidence="3" id="KW-1185">Reference proteome</keyword>
<name>A0ABX6JWL8_9MICO</name>
<organism evidence="2 3">
    <name type="scientific">Leucobacter coleopterorum</name>
    <dbReference type="NCBI Taxonomy" id="2714933"/>
    <lineage>
        <taxon>Bacteria</taxon>
        <taxon>Bacillati</taxon>
        <taxon>Actinomycetota</taxon>
        <taxon>Actinomycetes</taxon>
        <taxon>Micrococcales</taxon>
        <taxon>Microbacteriaceae</taxon>
        <taxon>Leucobacter</taxon>
    </lineage>
</organism>
<dbReference type="EMBL" id="CP049933">
    <property type="protein sequence ID" value="QIM18699.1"/>
    <property type="molecule type" value="Genomic_DNA"/>
</dbReference>
<reference evidence="2 3" key="1">
    <citation type="submission" date="2020-03" db="EMBL/GenBank/DDBJ databases">
        <title>Leucobacter sp. nov., isolated from beetles.</title>
        <authorList>
            <person name="Hyun D.-W."/>
            <person name="Bae J.-W."/>
        </authorList>
    </citation>
    <scope>NUCLEOTIDE SEQUENCE [LARGE SCALE GENOMIC DNA]</scope>
    <source>
        <strain evidence="2 3">HDW9A</strain>
    </source>
</reference>